<feature type="compositionally biased region" description="Basic and acidic residues" evidence="2">
    <location>
        <begin position="239"/>
        <end position="279"/>
    </location>
</feature>
<feature type="compositionally biased region" description="Low complexity" evidence="2">
    <location>
        <begin position="215"/>
        <end position="227"/>
    </location>
</feature>
<dbReference type="SUPFAM" id="SSF54928">
    <property type="entry name" value="RNA-binding domain, RBD"/>
    <property type="match status" value="1"/>
</dbReference>
<feature type="compositionally biased region" description="Basic and acidic residues" evidence="2">
    <location>
        <begin position="49"/>
        <end position="65"/>
    </location>
</feature>
<dbReference type="Pfam" id="PF00076">
    <property type="entry name" value="RRM_1"/>
    <property type="match status" value="1"/>
</dbReference>
<dbReference type="GO" id="GO:0003723">
    <property type="term" value="F:RNA binding"/>
    <property type="evidence" value="ECO:0007669"/>
    <property type="project" value="UniProtKB-UniRule"/>
</dbReference>
<dbReference type="AlphaFoldDB" id="A0A871R5N8"/>
<reference evidence="4" key="2">
    <citation type="journal article" name="BMC Genomics">
        <title>New genome assemblies reveal patterns of domestication and adaptation across Brettanomyces (Dekkera) species.</title>
        <authorList>
            <person name="Roach M.J."/>
            <person name="Borneman A.R."/>
        </authorList>
    </citation>
    <scope>NUCLEOTIDE SEQUENCE</scope>
    <source>
        <strain evidence="4">UCD 2041</strain>
    </source>
</reference>
<feature type="compositionally biased region" description="Low complexity" evidence="2">
    <location>
        <begin position="380"/>
        <end position="389"/>
    </location>
</feature>
<sequence length="533" mass="59216">MPKKGVTMDLGSFLKDDQFGGDSWADDFNMDDLSVDLTAGAGAKAATGGEREREFGSRGASRREAMGGAGRFGSREREEYPVPDEPPFTARVNNLAHEMDESELYELFVEGLGLKAAKEEITDFYAPKDRATGQLRGFAFVTFAEKALLEQALTLSPTELAGRTVYISVAAPDRRGGMGMGMGSHRGGRMPNEPEPVLDFGAARDTQESQPAQQGMPPRRGSRAPRGPQEPEPVLDWGAARDTRESVPAREDSRGGRRFGTEFRERRERSEREPEREFDFGAARETTEQPPAPAPGRSFGRGREEREPRKPREPSPELDWGAARGSQAQQPRQRASPGVYRPPRHERKFFRRDDDDSGEVDFAAARNSQEAAPAGRRQPSSASSTTESESSTREGSRSFSSRSSRERKFRTSKPDETPEIDWSNVRGSGLGELAARRKSRAKFGRNDRRRGRQEMQESKREGQNKRESQDSKREPQDSKRESHDGPTKSRYELLNLAGDDEEDDEVSANLEAVAKKTANLSLEGDGWEVAGKK</sequence>
<dbReference type="KEGG" id="bbrx:BRETT_002007"/>
<dbReference type="InterPro" id="IPR012677">
    <property type="entry name" value="Nucleotide-bd_a/b_plait_sf"/>
</dbReference>
<dbReference type="RefSeq" id="XP_041138336.1">
    <property type="nucleotide sequence ID" value="XM_041280545.1"/>
</dbReference>
<dbReference type="InterPro" id="IPR035979">
    <property type="entry name" value="RBD_domain_sf"/>
</dbReference>
<dbReference type="EMBL" id="CP063137">
    <property type="protein sequence ID" value="QOU21843.1"/>
    <property type="molecule type" value="Genomic_DNA"/>
</dbReference>
<evidence type="ECO:0000313" key="5">
    <source>
        <dbReference type="Proteomes" id="UP000663131"/>
    </source>
</evidence>
<accession>A0A871R5N8</accession>
<dbReference type="Gene3D" id="3.30.70.330">
    <property type="match status" value="1"/>
</dbReference>
<organism evidence="4 5">
    <name type="scientific">Dekkera bruxellensis</name>
    <name type="common">Brettanomyces custersii</name>
    <dbReference type="NCBI Taxonomy" id="5007"/>
    <lineage>
        <taxon>Eukaryota</taxon>
        <taxon>Fungi</taxon>
        <taxon>Dikarya</taxon>
        <taxon>Ascomycota</taxon>
        <taxon>Saccharomycotina</taxon>
        <taxon>Pichiomycetes</taxon>
        <taxon>Pichiales</taxon>
        <taxon>Pichiaceae</taxon>
        <taxon>Brettanomyces</taxon>
    </lineage>
</organism>
<feature type="compositionally biased region" description="Basic and acidic residues" evidence="2">
    <location>
        <begin position="452"/>
        <end position="491"/>
    </location>
</feature>
<feature type="compositionally biased region" description="Basic and acidic residues" evidence="2">
    <location>
        <begin position="301"/>
        <end position="315"/>
    </location>
</feature>
<dbReference type="GeneID" id="64573931"/>
<evidence type="ECO:0000256" key="2">
    <source>
        <dbReference type="SAM" id="MobiDB-lite"/>
    </source>
</evidence>
<dbReference type="OrthoDB" id="3994257at2759"/>
<feature type="region of interest" description="Disordered" evidence="2">
    <location>
        <begin position="41"/>
        <end position="86"/>
    </location>
</feature>
<dbReference type="Proteomes" id="UP000663131">
    <property type="component" value="Chromosome 9"/>
</dbReference>
<feature type="region of interest" description="Disordered" evidence="2">
    <location>
        <begin position="177"/>
        <end position="508"/>
    </location>
</feature>
<dbReference type="SMART" id="SM00360">
    <property type="entry name" value="RRM"/>
    <property type="match status" value="1"/>
</dbReference>
<protein>
    <recommendedName>
        <fullName evidence="3">RRM domain-containing protein</fullName>
    </recommendedName>
</protein>
<feature type="compositionally biased region" description="Basic residues" evidence="2">
    <location>
        <begin position="436"/>
        <end position="451"/>
    </location>
</feature>
<gene>
    <name evidence="4" type="ORF">BRETT_002007</name>
</gene>
<evidence type="ECO:0000256" key="1">
    <source>
        <dbReference type="PROSITE-ProRule" id="PRU00176"/>
    </source>
</evidence>
<dbReference type="InterPro" id="IPR000504">
    <property type="entry name" value="RRM_dom"/>
</dbReference>
<evidence type="ECO:0000313" key="4">
    <source>
        <dbReference type="EMBL" id="QOU21843.1"/>
    </source>
</evidence>
<feature type="domain" description="RRM" evidence="3">
    <location>
        <begin position="88"/>
        <end position="172"/>
    </location>
</feature>
<dbReference type="PROSITE" id="PS50102">
    <property type="entry name" value="RRM"/>
    <property type="match status" value="1"/>
</dbReference>
<name>A0A871R5N8_DEKBR</name>
<evidence type="ECO:0000259" key="3">
    <source>
        <dbReference type="PROSITE" id="PS50102"/>
    </source>
</evidence>
<keyword evidence="1" id="KW-0694">RNA-binding</keyword>
<proteinExistence type="predicted"/>
<reference evidence="4" key="1">
    <citation type="submission" date="2020-10" db="EMBL/GenBank/DDBJ databases">
        <authorList>
            <person name="Palmer J.M."/>
        </authorList>
    </citation>
    <scope>NUCLEOTIDE SEQUENCE</scope>
    <source>
        <strain evidence="4">UCD 2041</strain>
    </source>
</reference>